<name>A0AAE4TZA7_9ACTN</name>
<feature type="compositionally biased region" description="Polar residues" evidence="1">
    <location>
        <begin position="1"/>
        <end position="12"/>
    </location>
</feature>
<feature type="compositionally biased region" description="Low complexity" evidence="1">
    <location>
        <begin position="140"/>
        <end position="149"/>
    </location>
</feature>
<dbReference type="AlphaFoldDB" id="A0AAE4TZA7"/>
<gene>
    <name evidence="4" type="ORF">R3P82_06545</name>
</gene>
<reference evidence="4" key="1">
    <citation type="submission" date="2023-10" db="EMBL/GenBank/DDBJ databases">
        <title>Development of a sustainable strategy for remediation of hydrocarbon-contaminated territories based on the waste exchange concept.</title>
        <authorList>
            <person name="Krivoruchko A."/>
        </authorList>
    </citation>
    <scope>NUCLEOTIDE SEQUENCE</scope>
    <source>
        <strain evidence="4">IEGM 1175</strain>
    </source>
</reference>
<feature type="compositionally biased region" description="Low complexity" evidence="1">
    <location>
        <begin position="155"/>
        <end position="166"/>
    </location>
</feature>
<accession>A0AAE4TZA7</accession>
<evidence type="ECO:0000313" key="4">
    <source>
        <dbReference type="EMBL" id="MDV6298770.1"/>
    </source>
</evidence>
<feature type="region of interest" description="Disordered" evidence="1">
    <location>
        <begin position="1"/>
        <end position="49"/>
    </location>
</feature>
<feature type="compositionally biased region" description="Gly residues" evidence="1">
    <location>
        <begin position="101"/>
        <end position="110"/>
    </location>
</feature>
<dbReference type="RefSeq" id="WP_317469151.1">
    <property type="nucleotide sequence ID" value="NZ_JAWLKJ010000001.1"/>
</dbReference>
<dbReference type="Gene3D" id="3.30.70.2390">
    <property type="match status" value="1"/>
</dbReference>
<feature type="compositionally biased region" description="Gly residues" evidence="1">
    <location>
        <begin position="120"/>
        <end position="139"/>
    </location>
</feature>
<proteinExistence type="predicted"/>
<feature type="domain" description="LytR/CpsA/Psr regulator C-terminal" evidence="3">
    <location>
        <begin position="170"/>
        <end position="261"/>
    </location>
</feature>
<dbReference type="Pfam" id="PF13399">
    <property type="entry name" value="LytR_C"/>
    <property type="match status" value="1"/>
</dbReference>
<sequence length="264" mass="25694">MSPQSGNPQYDSPQPGDAEYGDPEYGGAHGADDPYTQGDGPAMDEPTGPPYRAIAMVLLAAVVLAVGVGLVQLFGGDEDEATPTADDTTSQVEQDASAGQGADGQTGTDGAGAATAPGDAGAGQDGAGGADGAPGGGADGQDPQSGDPAAPAPGQPAGQVPGGAVPDVTSVPVQIFNNSTVTGLAGRTGETLRENGYAVGEVANMPSNRGVVAESTAFYGSGPGEQQAAQAIASQLGITAKPRPADLADEAPGVIVIVTQDLDR</sequence>
<dbReference type="InterPro" id="IPR027381">
    <property type="entry name" value="LytR/CpsA/Psr_C"/>
</dbReference>
<dbReference type="EMBL" id="JAWLKJ010000001">
    <property type="protein sequence ID" value="MDV6298770.1"/>
    <property type="molecule type" value="Genomic_DNA"/>
</dbReference>
<feature type="region of interest" description="Disordered" evidence="1">
    <location>
        <begin position="79"/>
        <end position="166"/>
    </location>
</feature>
<keyword evidence="2" id="KW-0472">Membrane</keyword>
<comment type="caution">
    <text evidence="4">The sequence shown here is derived from an EMBL/GenBank/DDBJ whole genome shotgun (WGS) entry which is preliminary data.</text>
</comment>
<feature type="transmembrane region" description="Helical" evidence="2">
    <location>
        <begin position="53"/>
        <end position="74"/>
    </location>
</feature>
<evidence type="ECO:0000313" key="5">
    <source>
        <dbReference type="Proteomes" id="UP001185873"/>
    </source>
</evidence>
<evidence type="ECO:0000259" key="3">
    <source>
        <dbReference type="Pfam" id="PF13399"/>
    </source>
</evidence>
<organism evidence="4 5">
    <name type="scientific">Dietzia maris</name>
    <dbReference type="NCBI Taxonomy" id="37915"/>
    <lineage>
        <taxon>Bacteria</taxon>
        <taxon>Bacillati</taxon>
        <taxon>Actinomycetota</taxon>
        <taxon>Actinomycetes</taxon>
        <taxon>Mycobacteriales</taxon>
        <taxon>Dietziaceae</taxon>
        <taxon>Dietzia</taxon>
    </lineage>
</organism>
<protein>
    <submittedName>
        <fullName evidence="4">LytR C-terminal domain-containing protein</fullName>
    </submittedName>
</protein>
<keyword evidence="2" id="KW-0812">Transmembrane</keyword>
<evidence type="ECO:0000256" key="2">
    <source>
        <dbReference type="SAM" id="Phobius"/>
    </source>
</evidence>
<dbReference type="Proteomes" id="UP001185873">
    <property type="component" value="Unassembled WGS sequence"/>
</dbReference>
<feature type="compositionally biased region" description="Low complexity" evidence="1">
    <location>
        <begin position="82"/>
        <end position="100"/>
    </location>
</feature>
<evidence type="ECO:0000256" key="1">
    <source>
        <dbReference type="SAM" id="MobiDB-lite"/>
    </source>
</evidence>
<keyword evidence="2" id="KW-1133">Transmembrane helix</keyword>